<gene>
    <name evidence="1" type="ORF">GCM10009733_033410</name>
</gene>
<dbReference type="EMBL" id="BAAAMU010000020">
    <property type="protein sequence ID" value="GAA1633742.1"/>
    <property type="molecule type" value="Genomic_DNA"/>
</dbReference>
<reference evidence="1 2" key="1">
    <citation type="journal article" date="2019" name="Int. J. Syst. Evol. Microbiol.">
        <title>The Global Catalogue of Microorganisms (GCM) 10K type strain sequencing project: providing services to taxonomists for standard genome sequencing and annotation.</title>
        <authorList>
            <consortium name="The Broad Institute Genomics Platform"/>
            <consortium name="The Broad Institute Genome Sequencing Center for Infectious Disease"/>
            <person name="Wu L."/>
            <person name="Ma J."/>
        </authorList>
    </citation>
    <scope>NUCLEOTIDE SEQUENCE [LARGE SCALE GENOMIC DNA]</scope>
    <source>
        <strain evidence="1 2">JCM 13929</strain>
    </source>
</reference>
<dbReference type="RefSeq" id="WP_346105649.1">
    <property type="nucleotide sequence ID" value="NZ_BAAAMU010000020.1"/>
</dbReference>
<evidence type="ECO:0008006" key="3">
    <source>
        <dbReference type="Google" id="ProtNLM"/>
    </source>
</evidence>
<keyword evidence="2" id="KW-1185">Reference proteome</keyword>
<evidence type="ECO:0000313" key="2">
    <source>
        <dbReference type="Proteomes" id="UP001500064"/>
    </source>
</evidence>
<name>A0ABN2F7T6_9ACTN</name>
<protein>
    <recommendedName>
        <fullName evidence="3">CopG family transcriptional regulator</fullName>
    </recommendedName>
</protein>
<accession>A0ABN2F7T6</accession>
<comment type="caution">
    <text evidence="1">The sequence shown here is derived from an EMBL/GenBank/DDBJ whole genome shotgun (WGS) entry which is preliminary data.</text>
</comment>
<dbReference type="Proteomes" id="UP001500064">
    <property type="component" value="Unassembled WGS sequence"/>
</dbReference>
<sequence length="74" mass="8064">MGTLKVRTDEAVETALRALAEGDGKPLGGRRHAILHTYRDMLLDQAAADADRLRDDPDDRAEMAAIQRFMGVAG</sequence>
<organism evidence="1 2">
    <name type="scientific">Nonomuraea maheshkhaliensis</name>
    <dbReference type="NCBI Taxonomy" id="419590"/>
    <lineage>
        <taxon>Bacteria</taxon>
        <taxon>Bacillati</taxon>
        <taxon>Actinomycetota</taxon>
        <taxon>Actinomycetes</taxon>
        <taxon>Streptosporangiales</taxon>
        <taxon>Streptosporangiaceae</taxon>
        <taxon>Nonomuraea</taxon>
    </lineage>
</organism>
<evidence type="ECO:0000313" key="1">
    <source>
        <dbReference type="EMBL" id="GAA1633742.1"/>
    </source>
</evidence>
<proteinExistence type="predicted"/>